<dbReference type="Pfam" id="PF12762">
    <property type="entry name" value="DDE_Tnp_IS1595"/>
    <property type="match status" value="1"/>
</dbReference>
<dbReference type="InterPro" id="IPR024442">
    <property type="entry name" value="Transposase_Zn_ribbon"/>
</dbReference>
<evidence type="ECO:0000313" key="4">
    <source>
        <dbReference type="Proteomes" id="UP000029723"/>
    </source>
</evidence>
<reference evidence="3 4" key="1">
    <citation type="submission" date="2014-07" db="EMBL/GenBank/DDBJ databases">
        <authorList>
            <person name="McCorrison J."/>
            <person name="Sanka R."/>
            <person name="Torralba M."/>
            <person name="Gillis M."/>
            <person name="Haft D.H."/>
            <person name="Methe B."/>
            <person name="Sutton G."/>
            <person name="Nelson K.E."/>
        </authorList>
    </citation>
    <scope>NUCLEOTIDE SEQUENCE [LARGE SCALE GENOMIC DNA]</scope>
    <source>
        <strain evidence="3 4">S9-PR14</strain>
    </source>
</reference>
<proteinExistence type="predicted"/>
<evidence type="ECO:0000313" key="3">
    <source>
        <dbReference type="EMBL" id="KGI23058.1"/>
    </source>
</evidence>
<dbReference type="RefSeq" id="WP_036925883.1">
    <property type="nucleotide sequence ID" value="NZ_JRPQ01000017.1"/>
</dbReference>
<gene>
    <name evidence="3" type="ORF">HMPREF9304_00905</name>
</gene>
<feature type="domain" description="Transposase zinc-ribbon" evidence="1">
    <location>
        <begin position="11"/>
        <end position="55"/>
    </location>
</feature>
<dbReference type="InterPro" id="IPR024445">
    <property type="entry name" value="Tnp_ISXO2-like"/>
</dbReference>
<dbReference type="NCBIfam" id="NF033547">
    <property type="entry name" value="transpos_IS1595"/>
    <property type="match status" value="1"/>
</dbReference>
<organism evidence="3 4">
    <name type="scientific">Hoylesella timonensis S9-PR14</name>
    <dbReference type="NCBI Taxonomy" id="1401062"/>
    <lineage>
        <taxon>Bacteria</taxon>
        <taxon>Pseudomonadati</taxon>
        <taxon>Bacteroidota</taxon>
        <taxon>Bacteroidia</taxon>
        <taxon>Bacteroidales</taxon>
        <taxon>Prevotellaceae</taxon>
        <taxon>Hoylesella</taxon>
    </lineage>
</organism>
<dbReference type="Proteomes" id="UP000029723">
    <property type="component" value="Unassembled WGS sequence"/>
</dbReference>
<protein>
    <submittedName>
        <fullName evidence="3">Transposase</fullName>
    </submittedName>
</protein>
<accession>A0A098YWR8</accession>
<dbReference type="EMBL" id="JRPQ01000017">
    <property type="protein sequence ID" value="KGI23058.1"/>
    <property type="molecule type" value="Genomic_DNA"/>
</dbReference>
<feature type="domain" description="ISXO2-like transposase" evidence="2">
    <location>
        <begin position="195"/>
        <end position="307"/>
    </location>
</feature>
<dbReference type="OrthoDB" id="1023020at2"/>
<dbReference type="Pfam" id="PF12760">
    <property type="entry name" value="Zn_ribbon_IS1595"/>
    <property type="match status" value="1"/>
</dbReference>
<evidence type="ECO:0000259" key="1">
    <source>
        <dbReference type="Pfam" id="PF12760"/>
    </source>
</evidence>
<name>A0A098YWR8_9BACT</name>
<dbReference type="AlphaFoldDB" id="A0A098YWR8"/>
<evidence type="ECO:0000259" key="2">
    <source>
        <dbReference type="Pfam" id="PF12762"/>
    </source>
</evidence>
<sequence length="348" mass="40739">MLLKDFFQIFPDENSCENYLKGIREEVGVVCPKCGATKYKWLYGRRAFQCETCGNRIPLTKGTVMEHSKLSLYDWFFTAHMMTSIKQVLSAKEIQHQLELEYYPPAWLMMMKLRDIMGQRDSIYKLSEQIELDLSYFPTSFISEEGGEKILKSKQTPVLVIAQSKDADSILSNYLSDNTDTERFNKASKLIKQANRSKVKKAVRYIKMYALPNSQYKTLAPYVEKSVVHDSKIDSDGGHNLISLKKTLTGLVQHVQTESSPHEVVTKVLPWVHIVTGECRSGIDAIHKEIDERFLQLYLNEYCWKFNRRWFRDSKKPEYDLFRHLMKTAAQYKSSIKWHDYEAYFERI</sequence>
<comment type="caution">
    <text evidence="3">The sequence shown here is derived from an EMBL/GenBank/DDBJ whole genome shotgun (WGS) entry which is preliminary data.</text>
</comment>